<comment type="function">
    <text evidence="5">Toxic component of a toxin-antitoxin (TA) system. An RNase.</text>
</comment>
<organism evidence="7 8">
    <name type="scientific">Aminobacter niigataensis</name>
    <dbReference type="NCBI Taxonomy" id="83265"/>
    <lineage>
        <taxon>Bacteria</taxon>
        <taxon>Pseudomonadati</taxon>
        <taxon>Pseudomonadota</taxon>
        <taxon>Alphaproteobacteria</taxon>
        <taxon>Hyphomicrobiales</taxon>
        <taxon>Phyllobacteriaceae</taxon>
        <taxon>Aminobacter</taxon>
    </lineage>
</organism>
<keyword evidence="8" id="KW-1185">Reference proteome</keyword>
<reference evidence="7 8" key="1">
    <citation type="submission" date="2020-08" db="EMBL/GenBank/DDBJ databases">
        <title>Genomic Encyclopedia of Type Strains, Phase IV (KMG-IV): sequencing the most valuable type-strain genomes for metagenomic binning, comparative biology and taxonomic classification.</title>
        <authorList>
            <person name="Goeker M."/>
        </authorList>
    </citation>
    <scope>NUCLEOTIDE SEQUENCE [LARGE SCALE GENOMIC DNA]</scope>
    <source>
        <strain evidence="7 8">DSM 7050</strain>
    </source>
</reference>
<evidence type="ECO:0000313" key="8">
    <source>
        <dbReference type="Proteomes" id="UP000539538"/>
    </source>
</evidence>
<keyword evidence="1 5" id="KW-1277">Toxin-antitoxin system</keyword>
<keyword evidence="3 5" id="KW-0479">Metal-binding</keyword>
<dbReference type="InterPro" id="IPR022907">
    <property type="entry name" value="VapC_family"/>
</dbReference>
<dbReference type="Proteomes" id="UP000539538">
    <property type="component" value="Unassembled WGS sequence"/>
</dbReference>
<dbReference type="GO" id="GO:0016787">
    <property type="term" value="F:hydrolase activity"/>
    <property type="evidence" value="ECO:0007669"/>
    <property type="project" value="UniProtKB-KW"/>
</dbReference>
<dbReference type="CDD" id="cd09871">
    <property type="entry name" value="PIN_MtVapC28-VapC30-like"/>
    <property type="match status" value="1"/>
</dbReference>
<dbReference type="HAMAP" id="MF_00265">
    <property type="entry name" value="VapC_Nob1"/>
    <property type="match status" value="1"/>
</dbReference>
<protein>
    <recommendedName>
        <fullName evidence="5">Ribonuclease VapC</fullName>
        <shortName evidence="5">RNase VapC</shortName>
        <ecNumber evidence="5">3.1.-.-</ecNumber>
    </recommendedName>
    <alternativeName>
        <fullName evidence="5">Toxin VapC</fullName>
    </alternativeName>
</protein>
<evidence type="ECO:0000313" key="7">
    <source>
        <dbReference type="EMBL" id="MBB4650188.1"/>
    </source>
</evidence>
<feature type="binding site" evidence="5">
    <location>
        <position position="113"/>
    </location>
    <ligand>
        <name>Mg(2+)</name>
        <dbReference type="ChEBI" id="CHEBI:18420"/>
    </ligand>
</feature>
<dbReference type="SUPFAM" id="SSF88723">
    <property type="entry name" value="PIN domain-like"/>
    <property type="match status" value="1"/>
</dbReference>
<dbReference type="Gene3D" id="3.40.50.1010">
    <property type="entry name" value="5'-nuclease"/>
    <property type="match status" value="1"/>
</dbReference>
<comment type="similarity">
    <text evidence="5">Belongs to the PINc/VapC protein family.</text>
</comment>
<gene>
    <name evidence="5" type="primary">vapC</name>
    <name evidence="7" type="ORF">GGQ99_001910</name>
</gene>
<accession>A0ABR6L0M8</accession>
<evidence type="ECO:0000256" key="1">
    <source>
        <dbReference type="ARBA" id="ARBA00022649"/>
    </source>
</evidence>
<dbReference type="InterPro" id="IPR002716">
    <property type="entry name" value="PIN_dom"/>
</dbReference>
<keyword evidence="2 5" id="KW-0540">Nuclease</keyword>
<evidence type="ECO:0000256" key="2">
    <source>
        <dbReference type="ARBA" id="ARBA00022722"/>
    </source>
</evidence>
<comment type="cofactor">
    <cofactor evidence="5">
        <name>Mg(2+)</name>
        <dbReference type="ChEBI" id="CHEBI:18420"/>
    </cofactor>
</comment>
<evidence type="ECO:0000256" key="3">
    <source>
        <dbReference type="ARBA" id="ARBA00022723"/>
    </source>
</evidence>
<dbReference type="InterPro" id="IPR029060">
    <property type="entry name" value="PIN-like_dom_sf"/>
</dbReference>
<proteinExistence type="inferred from homology"/>
<evidence type="ECO:0000256" key="5">
    <source>
        <dbReference type="HAMAP-Rule" id="MF_00265"/>
    </source>
</evidence>
<dbReference type="RefSeq" id="WP_199914498.1">
    <property type="nucleotide sequence ID" value="NZ_BAAAVZ010000003.1"/>
</dbReference>
<dbReference type="EC" id="3.1.-.-" evidence="5"/>
<sequence length="140" mass="14975">MIFIDASVIVAVLNQEPGWEELVKQLTSAAGERYVSPLVRFEAIMSLARARAGGGRKPAPELVLQAGQVVDDFMVEIDAQEIPISDEIGRAAVDAATRYGKAVGHSADLNFGDCFAYACAKALKAKLVYKGNDFAQTDLA</sequence>
<evidence type="ECO:0000256" key="4">
    <source>
        <dbReference type="ARBA" id="ARBA00022801"/>
    </source>
</evidence>
<comment type="caution">
    <text evidence="7">The sequence shown here is derived from an EMBL/GenBank/DDBJ whole genome shotgun (WGS) entry which is preliminary data.</text>
</comment>
<keyword evidence="5" id="KW-0460">Magnesium</keyword>
<feature type="domain" description="PIN" evidence="6">
    <location>
        <begin position="2"/>
        <end position="138"/>
    </location>
</feature>
<name>A0ABR6L0M8_9HYPH</name>
<dbReference type="EMBL" id="JACHOT010000001">
    <property type="protein sequence ID" value="MBB4650188.1"/>
    <property type="molecule type" value="Genomic_DNA"/>
</dbReference>
<evidence type="ECO:0000259" key="6">
    <source>
        <dbReference type="Pfam" id="PF01850"/>
    </source>
</evidence>
<keyword evidence="5" id="KW-0800">Toxin</keyword>
<dbReference type="Pfam" id="PF01850">
    <property type="entry name" value="PIN"/>
    <property type="match status" value="1"/>
</dbReference>
<feature type="binding site" evidence="5">
    <location>
        <position position="5"/>
    </location>
    <ligand>
        <name>Mg(2+)</name>
        <dbReference type="ChEBI" id="CHEBI:18420"/>
    </ligand>
</feature>
<keyword evidence="4 5" id="KW-0378">Hydrolase</keyword>